<evidence type="ECO:0000256" key="10">
    <source>
        <dbReference type="ARBA" id="ARBA00022777"/>
    </source>
</evidence>
<evidence type="ECO:0000256" key="18">
    <source>
        <dbReference type="SAM" id="Phobius"/>
    </source>
</evidence>
<feature type="transmembrane region" description="Helical" evidence="18">
    <location>
        <begin position="39"/>
        <end position="59"/>
    </location>
</feature>
<keyword evidence="14" id="KW-0829">Tyrosine-protein kinase</keyword>
<keyword evidence="7 22" id="KW-0808">Transferase</keyword>
<dbReference type="Pfam" id="PF13807">
    <property type="entry name" value="GNVR"/>
    <property type="match status" value="1"/>
</dbReference>
<evidence type="ECO:0000256" key="12">
    <source>
        <dbReference type="ARBA" id="ARBA00022989"/>
    </source>
</evidence>
<evidence type="ECO:0000256" key="5">
    <source>
        <dbReference type="ARBA" id="ARBA00022475"/>
    </source>
</evidence>
<evidence type="ECO:0000313" key="23">
    <source>
        <dbReference type="Proteomes" id="UP000223606"/>
    </source>
</evidence>
<dbReference type="EC" id="2.7.10.2" evidence="4"/>
<dbReference type="NCBIfam" id="TIGR01007">
    <property type="entry name" value="eps_fam"/>
    <property type="match status" value="1"/>
</dbReference>
<evidence type="ECO:0000256" key="9">
    <source>
        <dbReference type="ARBA" id="ARBA00022741"/>
    </source>
</evidence>
<keyword evidence="8 18" id="KW-0812">Transmembrane</keyword>
<organism evidence="22 23">
    <name type="scientific">Hartmannibacter diazotrophicus</name>
    <dbReference type="NCBI Taxonomy" id="1482074"/>
    <lineage>
        <taxon>Bacteria</taxon>
        <taxon>Pseudomonadati</taxon>
        <taxon>Pseudomonadota</taxon>
        <taxon>Alphaproteobacteria</taxon>
        <taxon>Hyphomicrobiales</taxon>
        <taxon>Pleomorphomonadaceae</taxon>
        <taxon>Hartmannibacter</taxon>
    </lineage>
</organism>
<feature type="compositionally biased region" description="Low complexity" evidence="17">
    <location>
        <begin position="150"/>
        <end position="181"/>
    </location>
</feature>
<dbReference type="AlphaFoldDB" id="A0A2C9DCK6"/>
<dbReference type="InterPro" id="IPR032807">
    <property type="entry name" value="GNVR"/>
</dbReference>
<dbReference type="SUPFAM" id="SSF52540">
    <property type="entry name" value="P-loop containing nucleoside triphosphate hydrolases"/>
    <property type="match status" value="1"/>
</dbReference>
<dbReference type="KEGG" id="hdi:HDIA_4513"/>
<feature type="compositionally biased region" description="Low complexity" evidence="17">
    <location>
        <begin position="209"/>
        <end position="239"/>
    </location>
</feature>
<evidence type="ECO:0000256" key="2">
    <source>
        <dbReference type="ARBA" id="ARBA00007316"/>
    </source>
</evidence>
<comment type="subcellular location">
    <subcellularLocation>
        <location evidence="1">Cell inner membrane</location>
        <topology evidence="1">Multi-pass membrane protein</topology>
    </subcellularLocation>
</comment>
<dbReference type="Proteomes" id="UP000223606">
    <property type="component" value="Chromosome 1"/>
</dbReference>
<protein>
    <recommendedName>
        <fullName evidence="4">non-specific protein-tyrosine kinase</fullName>
        <ecNumber evidence="4">2.7.10.2</ecNumber>
    </recommendedName>
</protein>
<dbReference type="GO" id="GO:0005886">
    <property type="term" value="C:plasma membrane"/>
    <property type="evidence" value="ECO:0007669"/>
    <property type="project" value="UniProtKB-SubCell"/>
</dbReference>
<evidence type="ECO:0000256" key="6">
    <source>
        <dbReference type="ARBA" id="ARBA00022519"/>
    </source>
</evidence>
<evidence type="ECO:0000256" key="3">
    <source>
        <dbReference type="ARBA" id="ARBA00008883"/>
    </source>
</evidence>
<comment type="similarity">
    <text evidence="2">Belongs to the CpsD/CapB family.</text>
</comment>
<gene>
    <name evidence="22" type="primary">etk</name>
    <name evidence="22" type="ORF">HDIA_4513</name>
</gene>
<evidence type="ECO:0000256" key="8">
    <source>
        <dbReference type="ARBA" id="ARBA00022692"/>
    </source>
</evidence>
<dbReference type="CDD" id="cd05387">
    <property type="entry name" value="BY-kinase"/>
    <property type="match status" value="1"/>
</dbReference>
<dbReference type="Gene3D" id="3.40.50.300">
    <property type="entry name" value="P-loop containing nucleotide triphosphate hydrolases"/>
    <property type="match status" value="1"/>
</dbReference>
<evidence type="ECO:0000259" key="19">
    <source>
        <dbReference type="Pfam" id="PF02706"/>
    </source>
</evidence>
<evidence type="ECO:0000259" key="20">
    <source>
        <dbReference type="Pfam" id="PF13614"/>
    </source>
</evidence>
<evidence type="ECO:0000256" key="7">
    <source>
        <dbReference type="ARBA" id="ARBA00022679"/>
    </source>
</evidence>
<reference evidence="23" key="1">
    <citation type="submission" date="2017-09" db="EMBL/GenBank/DDBJ databases">
        <title>Genome sequence of Nannocystis excedens DSM 71.</title>
        <authorList>
            <person name="Blom J."/>
        </authorList>
    </citation>
    <scope>NUCLEOTIDE SEQUENCE [LARGE SCALE GENOMIC DNA]</scope>
    <source>
        <strain evidence="23">type strain: E19</strain>
    </source>
</reference>
<dbReference type="GO" id="GO:0004715">
    <property type="term" value="F:non-membrane spanning protein tyrosine kinase activity"/>
    <property type="evidence" value="ECO:0007669"/>
    <property type="project" value="UniProtKB-EC"/>
</dbReference>
<evidence type="ECO:0000256" key="11">
    <source>
        <dbReference type="ARBA" id="ARBA00022840"/>
    </source>
</evidence>
<feature type="region of interest" description="Disordered" evidence="17">
    <location>
        <begin position="150"/>
        <end position="239"/>
    </location>
</feature>
<dbReference type="Pfam" id="PF13614">
    <property type="entry name" value="AAA_31"/>
    <property type="match status" value="1"/>
</dbReference>
<feature type="domain" description="Tyrosine-protein kinase G-rich" evidence="21">
    <location>
        <begin position="482"/>
        <end position="560"/>
    </location>
</feature>
<sequence>MLRQLNKSPLSGKSFRLIDNTVRTDELFDRIWAAVRRQILALILIVVFFVGMGGLYLYFAEPSYTSESYLLIDTRRVAGMEDNTAGATDVVDDSMVDSQVEVILSENSILKVIDKLDLINDPAFSRDRPGFFARAYNQLLGNVFGSSGASDDGSASSASAGDAAPSDNAGAASPAAGQPAPTDGAGAMPSKIAAAGATPGSSPTAEGVPGEAAPGTPAMAPAGDNAQTAGAQPAAGADATADPDFLRKRLVLEQLLGNIKVQRIGRTYVLTISFTAVDPVVAANVANAVADQYLTDQLESKYEATQRAGDWLQDRIKELRERSIAADNTVQKYRADHGLISANGVLVNEQQLGEINTELVKSRAVTAQSEARYRRIKDIIDTKAMDAAVTESIDSPVIVDLRTKFLDTARRRQDIARRIGEDSEATKAMDRQMDDYRRLIFEELGRIAESYRSDLNIAKANEQSLEKNLQDMVNLNAATNETQVQLRELERESETYRNIYTTFLQRYQETIQQQSFPITEARIITRAVPSQKPSAPNPNLVLAAAMMLGLFVGGVVTSYREYADRVFRTGSQIRAELGTEFFGMLWKVKRRRLLINRMKDTDGRRLLRPASSVYEQAAENPLAASTETLRSIKIAADLAFHSHVAKTIGVVSALPGEGKTVVSKNFASLVATTGAKTLLIDCDMRNPGLTRAVAGHAEEGLVEAIAEGRPVQELIYEEDKTGLHVLPCVARKRLFHTSELLSSKAMTDILNWARDNYDYVILDLSPLGPVVDVRVIEPEIDGFVFVVAWGETPRRIVRSIINGEKDIAAKCLGVLLNKVDPKRGQAYQSIEDKERYMRRYTNYYVDQ</sequence>
<accession>A0A2C9DCK6</accession>
<keyword evidence="5" id="KW-1003">Cell membrane</keyword>
<evidence type="ECO:0000256" key="16">
    <source>
        <dbReference type="SAM" id="Coils"/>
    </source>
</evidence>
<dbReference type="PANTHER" id="PTHR32309">
    <property type="entry name" value="TYROSINE-PROTEIN KINASE"/>
    <property type="match status" value="1"/>
</dbReference>
<keyword evidence="23" id="KW-1185">Reference proteome</keyword>
<comment type="catalytic activity">
    <reaction evidence="15">
        <text>L-tyrosyl-[protein] + ATP = O-phospho-L-tyrosyl-[protein] + ADP + H(+)</text>
        <dbReference type="Rhea" id="RHEA:10596"/>
        <dbReference type="Rhea" id="RHEA-COMP:10136"/>
        <dbReference type="Rhea" id="RHEA-COMP:20101"/>
        <dbReference type="ChEBI" id="CHEBI:15378"/>
        <dbReference type="ChEBI" id="CHEBI:30616"/>
        <dbReference type="ChEBI" id="CHEBI:46858"/>
        <dbReference type="ChEBI" id="CHEBI:61978"/>
        <dbReference type="ChEBI" id="CHEBI:456216"/>
        <dbReference type="EC" id="2.7.10.2"/>
    </reaction>
</comment>
<dbReference type="InterPro" id="IPR050445">
    <property type="entry name" value="Bact_polysacc_biosynth/exp"/>
</dbReference>
<evidence type="ECO:0000256" key="13">
    <source>
        <dbReference type="ARBA" id="ARBA00023136"/>
    </source>
</evidence>
<comment type="similarity">
    <text evidence="3">Belongs to the etk/wzc family.</text>
</comment>
<feature type="domain" description="AAA" evidence="20">
    <location>
        <begin position="646"/>
        <end position="767"/>
    </location>
</feature>
<keyword evidence="9" id="KW-0547">Nucleotide-binding</keyword>
<dbReference type="InterPro" id="IPR027417">
    <property type="entry name" value="P-loop_NTPase"/>
</dbReference>
<evidence type="ECO:0000256" key="17">
    <source>
        <dbReference type="SAM" id="MobiDB-lite"/>
    </source>
</evidence>
<proteinExistence type="inferred from homology"/>
<evidence type="ECO:0000259" key="21">
    <source>
        <dbReference type="Pfam" id="PF13807"/>
    </source>
</evidence>
<keyword evidence="13 18" id="KW-0472">Membrane</keyword>
<dbReference type="InterPro" id="IPR005702">
    <property type="entry name" value="Wzc-like_C"/>
</dbReference>
<keyword evidence="16" id="KW-0175">Coiled coil</keyword>
<dbReference type="GO" id="GO:0005524">
    <property type="term" value="F:ATP binding"/>
    <property type="evidence" value="ECO:0007669"/>
    <property type="project" value="UniProtKB-KW"/>
</dbReference>
<evidence type="ECO:0000256" key="4">
    <source>
        <dbReference type="ARBA" id="ARBA00011903"/>
    </source>
</evidence>
<dbReference type="OrthoDB" id="230260at2"/>
<evidence type="ECO:0000313" key="22">
    <source>
        <dbReference type="EMBL" id="SON58054.1"/>
    </source>
</evidence>
<dbReference type="InterPro" id="IPR025669">
    <property type="entry name" value="AAA_dom"/>
</dbReference>
<dbReference type="PANTHER" id="PTHR32309:SF13">
    <property type="entry name" value="FERRIC ENTEROBACTIN TRANSPORT PROTEIN FEPE"/>
    <property type="match status" value="1"/>
</dbReference>
<keyword evidence="6" id="KW-0997">Cell inner membrane</keyword>
<dbReference type="InterPro" id="IPR003856">
    <property type="entry name" value="LPS_length_determ_N"/>
</dbReference>
<feature type="coiled-coil region" evidence="16">
    <location>
        <begin position="448"/>
        <end position="499"/>
    </location>
</feature>
<evidence type="ECO:0000256" key="1">
    <source>
        <dbReference type="ARBA" id="ARBA00004429"/>
    </source>
</evidence>
<name>A0A2C9DCK6_9HYPH</name>
<dbReference type="RefSeq" id="WP_099558224.1">
    <property type="nucleotide sequence ID" value="NZ_LT960614.1"/>
</dbReference>
<keyword evidence="11" id="KW-0067">ATP-binding</keyword>
<evidence type="ECO:0000256" key="14">
    <source>
        <dbReference type="ARBA" id="ARBA00023137"/>
    </source>
</evidence>
<dbReference type="Pfam" id="PF02706">
    <property type="entry name" value="Wzz"/>
    <property type="match status" value="1"/>
</dbReference>
<feature type="domain" description="Polysaccharide chain length determinant N-terminal" evidence="19">
    <location>
        <begin position="29"/>
        <end position="116"/>
    </location>
</feature>
<keyword evidence="10 22" id="KW-0418">Kinase</keyword>
<keyword evidence="12 18" id="KW-1133">Transmembrane helix</keyword>
<evidence type="ECO:0000256" key="15">
    <source>
        <dbReference type="ARBA" id="ARBA00051245"/>
    </source>
</evidence>
<dbReference type="EMBL" id="LT960614">
    <property type="protein sequence ID" value="SON58054.1"/>
    <property type="molecule type" value="Genomic_DNA"/>
</dbReference>